<gene>
    <name evidence="2" type="ORF">PDIGIT_LOCUS10696</name>
</gene>
<evidence type="ECO:0000313" key="2">
    <source>
        <dbReference type="EMBL" id="CAI6337583.1"/>
    </source>
</evidence>
<keyword evidence="1" id="KW-0472">Membrane</keyword>
<proteinExistence type="predicted"/>
<keyword evidence="3" id="KW-1185">Reference proteome</keyword>
<name>A0A9W4UJ59_9PLEO</name>
<organism evidence="2 3">
    <name type="scientific">Periconia digitata</name>
    <dbReference type="NCBI Taxonomy" id="1303443"/>
    <lineage>
        <taxon>Eukaryota</taxon>
        <taxon>Fungi</taxon>
        <taxon>Dikarya</taxon>
        <taxon>Ascomycota</taxon>
        <taxon>Pezizomycotina</taxon>
        <taxon>Dothideomycetes</taxon>
        <taxon>Pleosporomycetidae</taxon>
        <taxon>Pleosporales</taxon>
        <taxon>Massarineae</taxon>
        <taxon>Periconiaceae</taxon>
        <taxon>Periconia</taxon>
    </lineage>
</organism>
<keyword evidence="1" id="KW-1133">Transmembrane helix</keyword>
<reference evidence="2" key="1">
    <citation type="submission" date="2023-01" db="EMBL/GenBank/DDBJ databases">
        <authorList>
            <person name="Van Ghelder C."/>
            <person name="Rancurel C."/>
        </authorList>
    </citation>
    <scope>NUCLEOTIDE SEQUENCE</scope>
    <source>
        <strain evidence="2">CNCM I-4278</strain>
    </source>
</reference>
<evidence type="ECO:0000256" key="1">
    <source>
        <dbReference type="SAM" id="Phobius"/>
    </source>
</evidence>
<protein>
    <submittedName>
        <fullName evidence="2">Uncharacterized protein</fullName>
    </submittedName>
</protein>
<keyword evidence="1" id="KW-0812">Transmembrane</keyword>
<dbReference type="EMBL" id="CAOQHR010000007">
    <property type="protein sequence ID" value="CAI6337583.1"/>
    <property type="molecule type" value="Genomic_DNA"/>
</dbReference>
<comment type="caution">
    <text evidence="2">The sequence shown here is derived from an EMBL/GenBank/DDBJ whole genome shotgun (WGS) entry which is preliminary data.</text>
</comment>
<sequence length="105" mass="11794">MIRRRRCIIRSRNGVIVCRRIRSRSSVTAARLIVAASRWLRRLLGRSVARFIRRVAAAAHWLRLGVIIGRRGRVRRCVSSGWGILFGSFDSFCAGGLFLVQGGSV</sequence>
<accession>A0A9W4UJ59</accession>
<feature type="transmembrane region" description="Helical" evidence="1">
    <location>
        <begin position="81"/>
        <end position="100"/>
    </location>
</feature>
<dbReference type="AlphaFoldDB" id="A0A9W4UJ59"/>
<evidence type="ECO:0000313" key="3">
    <source>
        <dbReference type="Proteomes" id="UP001152607"/>
    </source>
</evidence>
<dbReference type="Proteomes" id="UP001152607">
    <property type="component" value="Unassembled WGS sequence"/>
</dbReference>